<dbReference type="Proteomes" id="UP000000674">
    <property type="component" value="Chromosome"/>
</dbReference>
<dbReference type="HOGENOM" id="CLU_095955_0_0_2"/>
<keyword evidence="2" id="KW-1185">Reference proteome</keyword>
<dbReference type="AlphaFoldDB" id="A0B9F2"/>
<protein>
    <submittedName>
        <fullName evidence="1">CRISPR-associated protein Csc1</fullName>
    </submittedName>
</protein>
<name>A0B9F2_METTP</name>
<proteinExistence type="predicted"/>
<gene>
    <name evidence="1" type="ordered locus">Mthe_1556</name>
</gene>
<evidence type="ECO:0000313" key="2">
    <source>
        <dbReference type="Proteomes" id="UP000000674"/>
    </source>
</evidence>
<accession>A0B9F2</accession>
<reference evidence="1 2" key="1">
    <citation type="submission" date="2006-10" db="EMBL/GenBank/DDBJ databases">
        <title>Complete sequence of Methanosaeta thermophila PT.</title>
        <authorList>
            <consortium name="US DOE Joint Genome Institute"/>
            <person name="Copeland A."/>
            <person name="Lucas S."/>
            <person name="Lapidus A."/>
            <person name="Barry K."/>
            <person name="Detter J.C."/>
            <person name="Glavina del Rio T."/>
            <person name="Hammon N."/>
            <person name="Israni S."/>
            <person name="Pitluck S."/>
            <person name="Chain P."/>
            <person name="Malfatti S."/>
            <person name="Shin M."/>
            <person name="Vergez L."/>
            <person name="Schmutz J."/>
            <person name="Larimer F."/>
            <person name="Land M."/>
            <person name="Hauser L."/>
            <person name="Kyrpides N."/>
            <person name="Kim E."/>
            <person name="Smith K.S."/>
            <person name="Ingram-Smith C."/>
            <person name="Richardson P."/>
        </authorList>
    </citation>
    <scope>NUCLEOTIDE SEQUENCE [LARGE SCALE GENOMIC DNA]</scope>
    <source>
        <strain evidence="2">DSM 6194 / JCM 14653 / NBRC 101360 / PT</strain>
    </source>
</reference>
<dbReference type="STRING" id="349307.Mthe_1556"/>
<dbReference type="RefSeq" id="WP_011696705.1">
    <property type="nucleotide sequence ID" value="NC_008553.1"/>
</dbReference>
<dbReference type="KEGG" id="mtp:Mthe_1556"/>
<dbReference type="InterPro" id="IPR017576">
    <property type="entry name" value="CRISPR-assoc_prot_Csc1"/>
</dbReference>
<dbReference type="GeneID" id="4462536"/>
<dbReference type="EMBL" id="CP000477">
    <property type="protein sequence ID" value="ABK15326.1"/>
    <property type="molecule type" value="Genomic_DNA"/>
</dbReference>
<organism evidence="1 2">
    <name type="scientific">Methanothrix thermoacetophila (strain DSM 6194 / JCM 14653 / NBRC 101360 / PT)</name>
    <name type="common">Methanosaeta thermophila</name>
    <dbReference type="NCBI Taxonomy" id="349307"/>
    <lineage>
        <taxon>Archaea</taxon>
        <taxon>Methanobacteriati</taxon>
        <taxon>Methanobacteriota</taxon>
        <taxon>Stenosarchaea group</taxon>
        <taxon>Methanomicrobia</taxon>
        <taxon>Methanotrichales</taxon>
        <taxon>Methanotrichaceae</taxon>
        <taxon>Methanothrix</taxon>
    </lineage>
</organism>
<evidence type="ECO:0000313" key="1">
    <source>
        <dbReference type="EMBL" id="ABK15326.1"/>
    </source>
</evidence>
<sequence>MSESFPAVECTIETMDRTLYASREVGDLVDAGDYILNTALYYALGFTSGRYVNKGNRPSYIEDTSRIYSKLYITPARPEPAEEYTRRVWGFSRADVHVGGHSMGSWNARPHRYAVKNWSAQEDPSKGKNIPKFGRERVLDQQNLFTAYILLYEGDVGSLEIPRYIRLGKKRSKARVTTRIVKCEIGEGEFLSNHPFGIYDYEGVPIGDLISVRMRPVPLVIQARYKGRYVRIPDAGRGDVVLPYRLEFLKNRR</sequence>
<dbReference type="NCBIfam" id="TIGR03159">
    <property type="entry name" value="cas_Csc1"/>
    <property type="match status" value="1"/>
</dbReference>
<dbReference type="OrthoDB" id="259743at2157"/>
<dbReference type="Pfam" id="PF26241">
    <property type="entry name" value="Cas_Csc1"/>
    <property type="match status" value="1"/>
</dbReference>